<feature type="compositionally biased region" description="Basic and acidic residues" evidence="1">
    <location>
        <begin position="401"/>
        <end position="422"/>
    </location>
</feature>
<dbReference type="PANTHER" id="PTHR37970">
    <property type="entry name" value="PROTEIN CBG08587"/>
    <property type="match status" value="1"/>
</dbReference>
<feature type="region of interest" description="Disordered" evidence="1">
    <location>
        <begin position="83"/>
        <end position="113"/>
    </location>
</feature>
<dbReference type="OrthoDB" id="6381867at2759"/>
<feature type="compositionally biased region" description="Polar residues" evidence="1">
    <location>
        <begin position="681"/>
        <end position="706"/>
    </location>
</feature>
<dbReference type="Proteomes" id="UP000279307">
    <property type="component" value="Chromosome 9"/>
</dbReference>
<feature type="compositionally biased region" description="Basic residues" evidence="1">
    <location>
        <begin position="716"/>
        <end position="732"/>
    </location>
</feature>
<feature type="compositionally biased region" description="Pro residues" evidence="1">
    <location>
        <begin position="430"/>
        <end position="444"/>
    </location>
</feature>
<reference evidence="2 3" key="1">
    <citation type="journal article" date="2018" name="Genome Res.">
        <title>The genomic architecture and molecular evolution of ant odorant receptors.</title>
        <authorList>
            <person name="McKenzie S.K."/>
            <person name="Kronauer D.J.C."/>
        </authorList>
    </citation>
    <scope>NUCLEOTIDE SEQUENCE [LARGE SCALE GENOMIC DNA]</scope>
    <source>
        <strain evidence="2">Clonal line C1</strain>
    </source>
</reference>
<name>A0A3L8DFZ1_OOCBI</name>
<evidence type="ECO:0000313" key="3">
    <source>
        <dbReference type="Proteomes" id="UP000279307"/>
    </source>
</evidence>
<feature type="compositionally biased region" description="Polar residues" evidence="1">
    <location>
        <begin position="503"/>
        <end position="519"/>
    </location>
</feature>
<feature type="region of interest" description="Disordered" evidence="1">
    <location>
        <begin position="797"/>
        <end position="833"/>
    </location>
</feature>
<feature type="region of interest" description="Disordered" evidence="1">
    <location>
        <begin position="572"/>
        <end position="763"/>
    </location>
</feature>
<feature type="compositionally biased region" description="Basic and acidic residues" evidence="1">
    <location>
        <begin position="653"/>
        <end position="663"/>
    </location>
</feature>
<accession>A0A3L8DFZ1</accession>
<comment type="caution">
    <text evidence="2">The sequence shown here is derived from an EMBL/GenBank/DDBJ whole genome shotgun (WGS) entry which is preliminary data.</text>
</comment>
<evidence type="ECO:0000256" key="1">
    <source>
        <dbReference type="SAM" id="MobiDB-lite"/>
    </source>
</evidence>
<protein>
    <recommendedName>
        <fullName evidence="4">Serine-rich adhesin for platelets</fullName>
    </recommendedName>
</protein>
<dbReference type="EMBL" id="QOIP01000009">
    <property type="protein sequence ID" value="RLU19112.1"/>
    <property type="molecule type" value="Genomic_DNA"/>
</dbReference>
<feature type="compositionally biased region" description="Basic and acidic residues" evidence="1">
    <location>
        <begin position="804"/>
        <end position="816"/>
    </location>
</feature>
<evidence type="ECO:0008006" key="4">
    <source>
        <dbReference type="Google" id="ProtNLM"/>
    </source>
</evidence>
<feature type="compositionally biased region" description="Acidic residues" evidence="1">
    <location>
        <begin position="587"/>
        <end position="600"/>
    </location>
</feature>
<feature type="compositionally biased region" description="Polar residues" evidence="1">
    <location>
        <begin position="540"/>
        <end position="557"/>
    </location>
</feature>
<evidence type="ECO:0000313" key="2">
    <source>
        <dbReference type="EMBL" id="RLU19112.1"/>
    </source>
</evidence>
<feature type="region of interest" description="Disordered" evidence="1">
    <location>
        <begin position="899"/>
        <end position="923"/>
    </location>
</feature>
<feature type="compositionally biased region" description="Low complexity" evidence="1">
    <location>
        <begin position="378"/>
        <end position="391"/>
    </location>
</feature>
<proteinExistence type="predicted"/>
<gene>
    <name evidence="2" type="ORF">DMN91_009470</name>
</gene>
<sequence>MSTQCNRFVQNAWKKELCSNCFKLKEEHVVVDDVLRLNVEKASTNLKIDHLQIQSILRGKAVCRKDQRKKNVGFPESLTEVIGYGGDDLSDDEEDKNNSQVDSSMKPEDLVPDSEEERALFDLTRANTNFNTITANLTDLQSNGPNDATKSTTAISPAKSFASLMLGKIQRDADGRKTTLLVSVTPFGGDESVPAAKRPVDRKINANNLQTSPFKCKSNDGDLSDNTTEITKKKLNETDRKKIDEQESPLKLGKIVDLPLITSASMISIMRKENPATANAENTIETTTQKYSATCKSDKKNTANVPLNDISEMKKTEIELPSRIASQSVSNNDIGENDCIKCTAARTSECLKHKDEKLEIVSASLKNEETSENDRTVIGNDKNNGIIDNGKTSSSLQTREGVAERKFCFESSRELAGEPDGKADEEEMSEPPPPALPTSPPPSTEPRASFLHGSVNIDTKPRPVVPQKPMTFSAKTSLNSDAPLTARKIPNGDYVLPPPSVQNVAGKSVQSSSMRQEISGQRLIKKNVSNEISPEETDRTSSITSYNLESESQTRSLLNPTVSSLPISVNVQPALSSPSRNFPAENGETDENIAPDEEFPEVTPVSVSTMELVRSPNKRRMAPRPPEATEDSLPASSLFARNPGATLKSDSPVVREKEKRERSSSCSPKFRKAAVCDAPDPTNTSTKQPTESANSRRTISLSQDSLTIEKTEVREGKKRGRNRRGFSLKRFLRMGTRKDMDMLNNQTSGAKTDEIPSTPQPKPRLEIIHPLELDGAAVQVVGNDRIASGRIGEDQTDTCAVKSDGSRTRGIYRDVTARPGKPPPPPRNQSLEDWSRLEANKPVRPPPPRAEIKLNAAVSSRHDKVPSKATWRPTAATTSDTIYANLAAEDVTGEVRSTLAPSKPQRTASMRDRAVSQPVPRRTHDALAEDHQRHQDYDGGLAATIRTTADSPTSNDSHVYECLSSSPECDSNLELRHVNGDRSGGEFRVACKRKSDSSAMESSTENRFHHQPFVRSTSLPYCGSETESELYAPYAFYTSDEGTEEDQDWKNRDNESRMSRLKQRRGRTIVHRSLEDNYGAVVVANHEALAQFLEQENQIIQLPLGLRTLKNTNPSLKHFNIDVPASVSIGRRIFCPATWNDQNVTLCITFDLAIPMPQRDFYLAPITEFVDRMPKEITNKVRPSGNEDAEATISIFPRLHVTTVQSFGATPKDANNEVTNRESLFVLLQLVSALKNLQARGIEDASKSLNDIVLCREDKDVYYRLYLLQRRLNIELSDELGEERVSLCECALIALQQLHLTNELPLIQDLLICEKAVTLSQVKSILEFSLWGPADVPLGGPREREVALQRWLDLERANVLHALVKTKTALTVIDEYQLLFLVRTTAKIMSEASMLLDEQRDRLTRRC</sequence>
<feature type="region of interest" description="Disordered" evidence="1">
    <location>
        <begin position="503"/>
        <end position="557"/>
    </location>
</feature>
<dbReference type="PANTHER" id="PTHR37970:SF1">
    <property type="entry name" value="SERINE-RICH ADHESIN FOR PLATELETS"/>
    <property type="match status" value="1"/>
</dbReference>
<feature type="region of interest" description="Disordered" evidence="1">
    <location>
        <begin position="371"/>
        <end position="466"/>
    </location>
</feature>
<organism evidence="2 3">
    <name type="scientific">Ooceraea biroi</name>
    <name type="common">Clonal raider ant</name>
    <name type="synonym">Cerapachys biroi</name>
    <dbReference type="NCBI Taxonomy" id="2015173"/>
    <lineage>
        <taxon>Eukaryota</taxon>
        <taxon>Metazoa</taxon>
        <taxon>Ecdysozoa</taxon>
        <taxon>Arthropoda</taxon>
        <taxon>Hexapoda</taxon>
        <taxon>Insecta</taxon>
        <taxon>Pterygota</taxon>
        <taxon>Neoptera</taxon>
        <taxon>Endopterygota</taxon>
        <taxon>Hymenoptera</taxon>
        <taxon>Apocrita</taxon>
        <taxon>Aculeata</taxon>
        <taxon>Formicoidea</taxon>
        <taxon>Formicidae</taxon>
        <taxon>Dorylinae</taxon>
        <taxon>Ooceraea</taxon>
    </lineage>
</organism>